<evidence type="ECO:0000256" key="12">
    <source>
        <dbReference type="ARBA" id="ARBA00023014"/>
    </source>
</evidence>
<organism evidence="18 19">
    <name type="scientific">Alloyangia pacifica</name>
    <dbReference type="NCBI Taxonomy" id="311180"/>
    <lineage>
        <taxon>Bacteria</taxon>
        <taxon>Pseudomonadati</taxon>
        <taxon>Pseudomonadota</taxon>
        <taxon>Alphaproteobacteria</taxon>
        <taxon>Rhodobacterales</taxon>
        <taxon>Roseobacteraceae</taxon>
        <taxon>Alloyangia</taxon>
    </lineage>
</organism>
<dbReference type="Gene3D" id="3.40.50.1980">
    <property type="entry name" value="Nitrogenase molybdenum iron protein domain"/>
    <property type="match status" value="3"/>
</dbReference>
<dbReference type="CDD" id="cd01976">
    <property type="entry name" value="Nitrogenase_MoFe_alpha"/>
    <property type="match status" value="1"/>
</dbReference>
<dbReference type="OrthoDB" id="9762718at2"/>
<evidence type="ECO:0000256" key="6">
    <source>
        <dbReference type="ARBA" id="ARBA00022505"/>
    </source>
</evidence>
<evidence type="ECO:0000256" key="16">
    <source>
        <dbReference type="RuleBase" id="RU004022"/>
    </source>
</evidence>
<evidence type="ECO:0000256" key="5">
    <source>
        <dbReference type="ARBA" id="ARBA00011462"/>
    </source>
</evidence>
<keyword evidence="12" id="KW-0411">Iron-sulfur</keyword>
<dbReference type="GO" id="GO:0005524">
    <property type="term" value="F:ATP binding"/>
    <property type="evidence" value="ECO:0007669"/>
    <property type="project" value="UniProtKB-KW"/>
</dbReference>
<dbReference type="GO" id="GO:0051536">
    <property type="term" value="F:iron-sulfur cluster binding"/>
    <property type="evidence" value="ECO:0007669"/>
    <property type="project" value="UniProtKB-KW"/>
</dbReference>
<dbReference type="NCBIfam" id="TIGR01282">
    <property type="entry name" value="nifD"/>
    <property type="match status" value="1"/>
</dbReference>
<dbReference type="RefSeq" id="WP_092419750.1">
    <property type="nucleotide sequence ID" value="NZ_FNCL01000001.1"/>
</dbReference>
<protein>
    <recommendedName>
        <fullName evidence="16">Nitrogenase protein alpha chain</fullName>
        <ecNumber evidence="16">1.18.6.1</ecNumber>
    </recommendedName>
</protein>
<dbReference type="PANTHER" id="PTHR43457:SF1">
    <property type="entry name" value="NITROGENASE MOLYBDENUM-IRON PROTEIN ALPHA CHAIN"/>
    <property type="match status" value="1"/>
</dbReference>
<evidence type="ECO:0000256" key="1">
    <source>
        <dbReference type="ARBA" id="ARBA00001919"/>
    </source>
</evidence>
<keyword evidence="9" id="KW-0067">ATP-binding</keyword>
<evidence type="ECO:0000256" key="8">
    <source>
        <dbReference type="ARBA" id="ARBA00022741"/>
    </source>
</evidence>
<feature type="domain" description="Nitrogenase/oxidoreductase component 1" evidence="17">
    <location>
        <begin position="74"/>
        <end position="479"/>
    </location>
</feature>
<evidence type="ECO:0000256" key="2">
    <source>
        <dbReference type="ARBA" id="ARBA00001969"/>
    </source>
</evidence>
<keyword evidence="13 15" id="KW-0535">Nitrogen fixation</keyword>
<dbReference type="GO" id="GO:0046872">
    <property type="term" value="F:metal ion binding"/>
    <property type="evidence" value="ECO:0007669"/>
    <property type="project" value="UniProtKB-KW"/>
</dbReference>
<comment type="subunit">
    <text evidence="5">Tetramer of two alpha and two beta chains. Forms complex with the iron protein (nitrogenase component 2).</text>
</comment>
<dbReference type="NCBIfam" id="TIGR01862">
    <property type="entry name" value="N2-ase-Ialpha"/>
    <property type="match status" value="1"/>
</dbReference>
<evidence type="ECO:0000256" key="7">
    <source>
        <dbReference type="ARBA" id="ARBA00022723"/>
    </source>
</evidence>
<dbReference type="PROSITE" id="PS00699">
    <property type="entry name" value="NITROGENASE_1_1"/>
    <property type="match status" value="1"/>
</dbReference>
<keyword evidence="11 16" id="KW-0408">Iron</keyword>
<dbReference type="EMBL" id="FOZW01000002">
    <property type="protein sequence ID" value="SFS55738.1"/>
    <property type="molecule type" value="Genomic_DNA"/>
</dbReference>
<evidence type="ECO:0000256" key="14">
    <source>
        <dbReference type="ARBA" id="ARBA00047967"/>
    </source>
</evidence>
<dbReference type="STRING" id="311180.SAMN04488050_102324"/>
<evidence type="ECO:0000256" key="4">
    <source>
        <dbReference type="ARBA" id="ARBA00011002"/>
    </source>
</evidence>
<reference evidence="19" key="1">
    <citation type="submission" date="2016-10" db="EMBL/GenBank/DDBJ databases">
        <authorList>
            <person name="Varghese N."/>
            <person name="Submissions S."/>
        </authorList>
    </citation>
    <scope>NUCLEOTIDE SEQUENCE [LARGE SCALE GENOMIC DNA]</scope>
    <source>
        <strain evidence="19">DSM 26894</strain>
    </source>
</reference>
<evidence type="ECO:0000313" key="19">
    <source>
        <dbReference type="Proteomes" id="UP000199392"/>
    </source>
</evidence>
<dbReference type="Proteomes" id="UP000199392">
    <property type="component" value="Unassembled WGS sequence"/>
</dbReference>
<dbReference type="GO" id="GO:0016612">
    <property type="term" value="C:molybdenum-iron nitrogenase complex"/>
    <property type="evidence" value="ECO:0007669"/>
    <property type="project" value="UniProtKB-UniRule"/>
</dbReference>
<keyword evidence="19" id="KW-1185">Reference proteome</keyword>
<evidence type="ECO:0000256" key="11">
    <source>
        <dbReference type="ARBA" id="ARBA00023004"/>
    </source>
</evidence>
<accession>A0A1I6QTW5</accession>
<evidence type="ECO:0000259" key="17">
    <source>
        <dbReference type="Pfam" id="PF00148"/>
    </source>
</evidence>
<comment type="cofactor">
    <cofactor evidence="2">
        <name>[7Fe-Mo-9S-C-homocitryl] cluster</name>
        <dbReference type="ChEBI" id="CHEBI:30409"/>
    </cofactor>
</comment>
<dbReference type="Pfam" id="PF00148">
    <property type="entry name" value="Oxidored_nitro"/>
    <property type="match status" value="1"/>
</dbReference>
<dbReference type="EC" id="1.18.6.1" evidence="16"/>
<dbReference type="GO" id="GO:0016163">
    <property type="term" value="F:nitrogenase activity"/>
    <property type="evidence" value="ECO:0007669"/>
    <property type="project" value="UniProtKB-UniRule"/>
</dbReference>
<evidence type="ECO:0000256" key="9">
    <source>
        <dbReference type="ARBA" id="ARBA00022840"/>
    </source>
</evidence>
<keyword evidence="8" id="KW-0547">Nucleotide-binding</keyword>
<comment type="similarity">
    <text evidence="4 15">Belongs to the NifD/NifK/NifE/NifN family.</text>
</comment>
<dbReference type="InterPro" id="IPR000318">
    <property type="entry name" value="Nase_comp1_CS"/>
</dbReference>
<comment type="catalytic activity">
    <reaction evidence="14 16">
        <text>N2 + 8 reduced [2Fe-2S]-[ferredoxin] + 16 ATP + 16 H2O = H2 + 8 oxidized [2Fe-2S]-[ferredoxin] + 2 NH4(+) + 16 ADP + 16 phosphate + 6 H(+)</text>
        <dbReference type="Rhea" id="RHEA:21448"/>
        <dbReference type="Rhea" id="RHEA-COMP:10000"/>
        <dbReference type="Rhea" id="RHEA-COMP:10001"/>
        <dbReference type="ChEBI" id="CHEBI:15377"/>
        <dbReference type="ChEBI" id="CHEBI:15378"/>
        <dbReference type="ChEBI" id="CHEBI:17997"/>
        <dbReference type="ChEBI" id="CHEBI:18276"/>
        <dbReference type="ChEBI" id="CHEBI:28938"/>
        <dbReference type="ChEBI" id="CHEBI:30616"/>
        <dbReference type="ChEBI" id="CHEBI:33737"/>
        <dbReference type="ChEBI" id="CHEBI:33738"/>
        <dbReference type="ChEBI" id="CHEBI:43474"/>
        <dbReference type="ChEBI" id="CHEBI:456216"/>
        <dbReference type="EC" id="1.18.6.1"/>
    </reaction>
</comment>
<evidence type="ECO:0000256" key="10">
    <source>
        <dbReference type="ARBA" id="ARBA00023002"/>
    </source>
</evidence>
<comment type="cofactor">
    <cofactor evidence="1">
        <name>[8Fe-7S] cluster</name>
        <dbReference type="ChEBI" id="CHEBI:21143"/>
    </cofactor>
</comment>
<dbReference type="PROSITE" id="PS00090">
    <property type="entry name" value="NITROGENASE_1_2"/>
    <property type="match status" value="1"/>
</dbReference>
<evidence type="ECO:0000313" key="18">
    <source>
        <dbReference type="EMBL" id="SFS55738.1"/>
    </source>
</evidence>
<sequence>MAKDHASGPDDYESLIEEVLEAYPEKARKKRAKHLQVSQTTDEAPDATTGIASKCDTTKSNIKSIPGVMTIRGCAYAGSKGVVWGPVKDMVHISHGPVGCGQYSWSQRRNYYIGKTGIDSFVTMQFTTDFQEKDIVFGGDKKLAKTIDEINELFPLSNGVTIQSECPIGLIGDDIEAVAKQKKKESGKTMVPVRCEGFRGVSQSLGHHIANDAVRDWVFEQEESEAVKAYEPGPYDVNVIGDYNIGGDAWASRILLEEMGLNVVGNWSGDATLAEIERAPKAKLNLIHCYRSMNYICRYMEEKYGIGWMEYNFFGPTQIAASLRAIAKNFDETIQENAEKVIAKYQPLVDEVIAKFRPRLEGKSVMLYVGGLRPRHVVTAYDDLGMVIAGTGYEFGHNDDYKRTGHYVKDGTLIYDDVTGYELEKFIEKIRPDLVGSGIKEKYPVQKMGIPFRQMHSWDYSGPYHGYDGFAIFARDMDLAINNPVWGMYDAPWETPAIAAE</sequence>
<proteinExistence type="inferred from homology"/>
<dbReference type="InterPro" id="IPR000510">
    <property type="entry name" value="Nase/OxRdtase_comp1"/>
</dbReference>
<keyword evidence="10 16" id="KW-0560">Oxidoreductase</keyword>
<name>A0A1I6QTW5_9RHOB</name>
<gene>
    <name evidence="18" type="ORF">SAMN04488050_102324</name>
</gene>
<dbReference type="SUPFAM" id="SSF53807">
    <property type="entry name" value="Helical backbone' metal receptor"/>
    <property type="match status" value="1"/>
</dbReference>
<dbReference type="PANTHER" id="PTHR43457">
    <property type="entry name" value="NITROGENASE MOLYBDENUM-IRON PROTEIN ALPHA CHAIN"/>
    <property type="match status" value="1"/>
</dbReference>
<keyword evidence="6" id="KW-0500">Molybdenum</keyword>
<evidence type="ECO:0000256" key="13">
    <source>
        <dbReference type="ARBA" id="ARBA00023231"/>
    </source>
</evidence>
<evidence type="ECO:0000256" key="3">
    <source>
        <dbReference type="ARBA" id="ARBA00002621"/>
    </source>
</evidence>
<comment type="function">
    <text evidence="3">This molybdenum-iron protein is part of the nitrogenase complex that catalyzes the key enzymatic reactions in nitrogen fixation.</text>
</comment>
<dbReference type="AlphaFoldDB" id="A0A1I6QTW5"/>
<evidence type="ECO:0000256" key="15">
    <source>
        <dbReference type="RuleBase" id="RU004021"/>
    </source>
</evidence>
<dbReference type="InterPro" id="IPR010143">
    <property type="entry name" value="Nase_comp1_asu"/>
</dbReference>
<keyword evidence="7 16" id="KW-0479">Metal-binding</keyword>
<dbReference type="InterPro" id="IPR005972">
    <property type="entry name" value="Nase_Mo-Fe_asu"/>
</dbReference>